<dbReference type="Proteomes" id="UP000199387">
    <property type="component" value="Unassembled WGS sequence"/>
</dbReference>
<comment type="similarity">
    <text evidence="2">Belongs to the acyltransferase 3 family.</text>
</comment>
<feature type="transmembrane region" description="Helical" evidence="7">
    <location>
        <begin position="188"/>
        <end position="208"/>
    </location>
</feature>
<evidence type="ECO:0000256" key="5">
    <source>
        <dbReference type="ARBA" id="ARBA00022989"/>
    </source>
</evidence>
<keyword evidence="5 7" id="KW-1133">Transmembrane helix</keyword>
<keyword evidence="6 7" id="KW-0472">Membrane</keyword>
<evidence type="ECO:0000256" key="2">
    <source>
        <dbReference type="ARBA" id="ARBA00007400"/>
    </source>
</evidence>
<evidence type="ECO:0000259" key="8">
    <source>
        <dbReference type="Pfam" id="PF01757"/>
    </source>
</evidence>
<feature type="transmembrane region" description="Helical" evidence="7">
    <location>
        <begin position="14"/>
        <end position="37"/>
    </location>
</feature>
<accession>A0A1G6ITW9</accession>
<dbReference type="GO" id="GO:0009246">
    <property type="term" value="P:enterobacterial common antigen biosynthetic process"/>
    <property type="evidence" value="ECO:0007669"/>
    <property type="project" value="TreeGrafter"/>
</dbReference>
<feature type="transmembrane region" description="Helical" evidence="7">
    <location>
        <begin position="155"/>
        <end position="176"/>
    </location>
</feature>
<evidence type="ECO:0000256" key="1">
    <source>
        <dbReference type="ARBA" id="ARBA00004651"/>
    </source>
</evidence>
<organism evidence="9 10">
    <name type="scientific">Melghirimyces thermohalophilus</name>
    <dbReference type="NCBI Taxonomy" id="1236220"/>
    <lineage>
        <taxon>Bacteria</taxon>
        <taxon>Bacillati</taxon>
        <taxon>Bacillota</taxon>
        <taxon>Bacilli</taxon>
        <taxon>Bacillales</taxon>
        <taxon>Thermoactinomycetaceae</taxon>
        <taxon>Melghirimyces</taxon>
    </lineage>
</organism>
<evidence type="ECO:0000256" key="6">
    <source>
        <dbReference type="ARBA" id="ARBA00023136"/>
    </source>
</evidence>
<comment type="subcellular location">
    <subcellularLocation>
        <location evidence="1">Cell membrane</location>
        <topology evidence="1">Multi-pass membrane protein</topology>
    </subcellularLocation>
</comment>
<reference evidence="9 10" key="1">
    <citation type="submission" date="2016-10" db="EMBL/GenBank/DDBJ databases">
        <authorList>
            <person name="de Groot N.N."/>
        </authorList>
    </citation>
    <scope>NUCLEOTIDE SEQUENCE [LARGE SCALE GENOMIC DNA]</scope>
    <source>
        <strain evidence="9 10">DSM 45514</strain>
    </source>
</reference>
<dbReference type="PANTHER" id="PTHR40074">
    <property type="entry name" value="O-ACETYLTRANSFERASE WECH"/>
    <property type="match status" value="1"/>
</dbReference>
<dbReference type="EMBL" id="FMZA01000003">
    <property type="protein sequence ID" value="SDC09485.1"/>
    <property type="molecule type" value="Genomic_DNA"/>
</dbReference>
<sequence length="364" mass="42972">MNASLEKPFVGELFFVRAIACLSVVCLHAISLMYLTYNPTPAETRWVQAFQMLFMFATPLFVCISEFLLAYSYPDRIPRGFWKRRIQYILLPFVFMGGLYAFVYKQTWPERLERFMDMVFAAQWHGYFVLIIFQFYVIHTWWIRRGKKWPLRKGLFWAFAINFGYLFIIFLLRMQQVTLDGWMQHHHLIFPAWIFYFAVGYYAGVYFDEFKAFVTKYSKWILTGTAGYAFLVAFIKYAGWIPWTASKRFDILPYTILMLCALYYLATRMKEIPSWVILISHTSYGIYLLHPIVMGKLLKETLLPDGLPFAIFFVVMFTGGVIIPFLVTYILNQLPYGAYLVGKLGKSRKSITNRRTTANAYYRM</sequence>
<proteinExistence type="inferred from homology"/>
<feature type="domain" description="Acyltransferase 3" evidence="8">
    <location>
        <begin position="15"/>
        <end position="328"/>
    </location>
</feature>
<dbReference type="Pfam" id="PF01757">
    <property type="entry name" value="Acyl_transf_3"/>
    <property type="match status" value="1"/>
</dbReference>
<evidence type="ECO:0000313" key="10">
    <source>
        <dbReference type="Proteomes" id="UP000199387"/>
    </source>
</evidence>
<dbReference type="RefSeq" id="WP_091566408.1">
    <property type="nucleotide sequence ID" value="NZ_FMZA01000003.1"/>
</dbReference>
<feature type="transmembrane region" description="Helical" evidence="7">
    <location>
        <begin position="306"/>
        <end position="331"/>
    </location>
</feature>
<evidence type="ECO:0000313" key="9">
    <source>
        <dbReference type="EMBL" id="SDC09485.1"/>
    </source>
</evidence>
<feature type="transmembrane region" description="Helical" evidence="7">
    <location>
        <begin position="251"/>
        <end position="267"/>
    </location>
</feature>
<evidence type="ECO:0000256" key="3">
    <source>
        <dbReference type="ARBA" id="ARBA00022475"/>
    </source>
</evidence>
<keyword evidence="10" id="KW-1185">Reference proteome</keyword>
<feature type="transmembrane region" description="Helical" evidence="7">
    <location>
        <begin position="86"/>
        <end position="104"/>
    </location>
</feature>
<keyword evidence="4 7" id="KW-0812">Transmembrane</keyword>
<evidence type="ECO:0000256" key="4">
    <source>
        <dbReference type="ARBA" id="ARBA00022692"/>
    </source>
</evidence>
<dbReference type="OrthoDB" id="65129at2"/>
<dbReference type="STRING" id="1236220.SAMN04488112_10335"/>
<protein>
    <submittedName>
        <fullName evidence="9">Membrane-bound acyltransferase YfiQ, involved in biofilm formation</fullName>
    </submittedName>
</protein>
<dbReference type="GO" id="GO:0005886">
    <property type="term" value="C:plasma membrane"/>
    <property type="evidence" value="ECO:0007669"/>
    <property type="project" value="UniProtKB-SubCell"/>
</dbReference>
<dbReference type="InterPro" id="IPR002656">
    <property type="entry name" value="Acyl_transf_3_dom"/>
</dbReference>
<keyword evidence="9" id="KW-0012">Acyltransferase</keyword>
<keyword evidence="9" id="KW-0808">Transferase</keyword>
<keyword evidence="3" id="KW-1003">Cell membrane</keyword>
<dbReference type="AlphaFoldDB" id="A0A1G6ITW9"/>
<feature type="transmembrane region" description="Helical" evidence="7">
    <location>
        <begin position="274"/>
        <end position="294"/>
    </location>
</feature>
<name>A0A1G6ITW9_9BACL</name>
<evidence type="ECO:0000256" key="7">
    <source>
        <dbReference type="SAM" id="Phobius"/>
    </source>
</evidence>
<dbReference type="GO" id="GO:0016413">
    <property type="term" value="F:O-acetyltransferase activity"/>
    <property type="evidence" value="ECO:0007669"/>
    <property type="project" value="TreeGrafter"/>
</dbReference>
<gene>
    <name evidence="9" type="ORF">SAMN04488112_10335</name>
</gene>
<feature type="transmembrane region" description="Helical" evidence="7">
    <location>
        <begin position="220"/>
        <end position="239"/>
    </location>
</feature>
<feature type="transmembrane region" description="Helical" evidence="7">
    <location>
        <begin position="124"/>
        <end position="143"/>
    </location>
</feature>
<feature type="transmembrane region" description="Helical" evidence="7">
    <location>
        <begin position="49"/>
        <end position="74"/>
    </location>
</feature>
<dbReference type="PANTHER" id="PTHR40074:SF2">
    <property type="entry name" value="O-ACETYLTRANSFERASE WECH"/>
    <property type="match status" value="1"/>
</dbReference>